<dbReference type="CDD" id="cd17301">
    <property type="entry name" value="PIPKc_PIP5KI"/>
    <property type="match status" value="1"/>
</dbReference>
<dbReference type="EMBL" id="CAJPWZ010001280">
    <property type="protein sequence ID" value="CAG2211880.1"/>
    <property type="molecule type" value="Genomic_DNA"/>
</dbReference>
<accession>A0A8S3S0A8</accession>
<feature type="compositionally biased region" description="Basic residues" evidence="4">
    <location>
        <begin position="487"/>
        <end position="499"/>
    </location>
</feature>
<dbReference type="PANTHER" id="PTHR23086:SF101">
    <property type="entry name" value="LP03320P-RELATED"/>
    <property type="match status" value="1"/>
</dbReference>
<feature type="compositionally biased region" description="Acidic residues" evidence="4">
    <location>
        <begin position="716"/>
        <end position="727"/>
    </location>
</feature>
<feature type="compositionally biased region" description="Polar residues" evidence="4">
    <location>
        <begin position="597"/>
        <end position="621"/>
    </location>
</feature>
<organism evidence="6 7">
    <name type="scientific">Mytilus edulis</name>
    <name type="common">Blue mussel</name>
    <dbReference type="NCBI Taxonomy" id="6550"/>
    <lineage>
        <taxon>Eukaryota</taxon>
        <taxon>Metazoa</taxon>
        <taxon>Spiralia</taxon>
        <taxon>Lophotrochozoa</taxon>
        <taxon>Mollusca</taxon>
        <taxon>Bivalvia</taxon>
        <taxon>Autobranchia</taxon>
        <taxon>Pteriomorphia</taxon>
        <taxon>Mytilida</taxon>
        <taxon>Mytiloidea</taxon>
        <taxon>Mytilidae</taxon>
        <taxon>Mytilinae</taxon>
        <taxon>Mytilus</taxon>
    </lineage>
</organism>
<comment type="caution">
    <text evidence="6">The sequence shown here is derived from an EMBL/GenBank/DDBJ whole genome shotgun (WGS) entry which is preliminary data.</text>
</comment>
<feature type="compositionally biased region" description="Acidic residues" evidence="4">
    <location>
        <begin position="399"/>
        <end position="408"/>
    </location>
</feature>
<dbReference type="FunFam" id="3.30.800.10:FF:000001">
    <property type="entry name" value="phosphatidylinositol 4-phosphate 5-kinase type-1 gamma"/>
    <property type="match status" value="1"/>
</dbReference>
<dbReference type="InterPro" id="IPR002498">
    <property type="entry name" value="PInositol-4-P-4/5-kinase_core"/>
</dbReference>
<reference evidence="6" key="1">
    <citation type="submission" date="2021-03" db="EMBL/GenBank/DDBJ databases">
        <authorList>
            <person name="Bekaert M."/>
        </authorList>
    </citation>
    <scope>NUCLEOTIDE SEQUENCE</scope>
</reference>
<feature type="region of interest" description="Disordered" evidence="4">
    <location>
        <begin position="1"/>
        <end position="65"/>
    </location>
</feature>
<feature type="compositionally biased region" description="Polar residues" evidence="4">
    <location>
        <begin position="697"/>
        <end position="715"/>
    </location>
</feature>
<dbReference type="AlphaFoldDB" id="A0A8S3S0A8"/>
<dbReference type="InterPro" id="IPR027483">
    <property type="entry name" value="PInositol-4-P-4/5-kinase_C_sf"/>
</dbReference>
<feature type="region of interest" description="Disordered" evidence="4">
    <location>
        <begin position="394"/>
        <end position="416"/>
    </location>
</feature>
<feature type="compositionally biased region" description="Basic and acidic residues" evidence="4">
    <location>
        <begin position="340"/>
        <end position="355"/>
    </location>
</feature>
<feature type="compositionally biased region" description="Low complexity" evidence="4">
    <location>
        <begin position="622"/>
        <end position="631"/>
    </location>
</feature>
<dbReference type="PROSITE" id="PS51455">
    <property type="entry name" value="PIPK"/>
    <property type="match status" value="1"/>
</dbReference>
<dbReference type="GO" id="GO:0016308">
    <property type="term" value="F:1-phosphatidylinositol-4-phosphate 5-kinase activity"/>
    <property type="evidence" value="ECO:0007669"/>
    <property type="project" value="UniProtKB-EC"/>
</dbReference>
<dbReference type="Pfam" id="PF01504">
    <property type="entry name" value="PIP5K"/>
    <property type="match status" value="1"/>
</dbReference>
<keyword evidence="3" id="KW-0067">ATP-binding</keyword>
<dbReference type="Gene3D" id="3.30.800.10">
    <property type="entry name" value="Phosphatidylinositol Phosphate Kinase II Beta"/>
    <property type="match status" value="1"/>
</dbReference>
<keyword evidence="3 6" id="KW-0808">Transferase</keyword>
<protein>
    <submittedName>
        <fullName evidence="6">PIP5K</fullName>
        <ecNumber evidence="6">2.7.1.68</ecNumber>
    </submittedName>
</protein>
<keyword evidence="3" id="KW-0547">Nucleotide-binding</keyword>
<dbReference type="SMART" id="SM00330">
    <property type="entry name" value="PIPKc"/>
    <property type="match status" value="1"/>
</dbReference>
<proteinExistence type="predicted"/>
<evidence type="ECO:0000256" key="3">
    <source>
        <dbReference type="PROSITE-ProRule" id="PRU00781"/>
    </source>
</evidence>
<feature type="compositionally biased region" description="Polar residues" evidence="4">
    <location>
        <begin position="366"/>
        <end position="376"/>
    </location>
</feature>
<dbReference type="InterPro" id="IPR027484">
    <property type="entry name" value="PInositol-4-P-5-kinase_N"/>
</dbReference>
<dbReference type="GO" id="GO:0046854">
    <property type="term" value="P:phosphatidylinositol phosphate biosynthetic process"/>
    <property type="evidence" value="ECO:0007669"/>
    <property type="project" value="TreeGrafter"/>
</dbReference>
<feature type="region of interest" description="Disordered" evidence="4">
    <location>
        <begin position="340"/>
        <end position="377"/>
    </location>
</feature>
<dbReference type="SUPFAM" id="SSF56104">
    <property type="entry name" value="SAICAR synthase-like"/>
    <property type="match status" value="1"/>
</dbReference>
<evidence type="ECO:0000259" key="5">
    <source>
        <dbReference type="PROSITE" id="PS51455"/>
    </source>
</evidence>
<evidence type="ECO:0000256" key="2">
    <source>
        <dbReference type="ARBA" id="ARBA00022490"/>
    </source>
</evidence>
<feature type="region of interest" description="Disordered" evidence="4">
    <location>
        <begin position="597"/>
        <end position="727"/>
    </location>
</feature>
<name>A0A8S3S0A8_MYTED</name>
<dbReference type="OrthoDB" id="70770at2759"/>
<feature type="compositionally biased region" description="Polar residues" evidence="4">
    <location>
        <begin position="554"/>
        <end position="563"/>
    </location>
</feature>
<keyword evidence="2" id="KW-0963">Cytoplasm</keyword>
<gene>
    <name evidence="6" type="ORF">MEDL_25884</name>
</gene>
<keyword evidence="3" id="KW-0418">Kinase</keyword>
<feature type="region of interest" description="Disordered" evidence="4">
    <location>
        <begin position="480"/>
        <end position="580"/>
    </location>
</feature>
<evidence type="ECO:0000256" key="1">
    <source>
        <dbReference type="ARBA" id="ARBA00004496"/>
    </source>
</evidence>
<dbReference type="InterPro" id="IPR023610">
    <property type="entry name" value="PInositol-4/5-P-5/4-kinase"/>
</dbReference>
<sequence length="727" mass="81577">MATSVDQNVPTHNDQSVIQNIPKEGTLPREIYKQSPLEPQTNQNMATDTLRPSSSIHAGKDREKKIGHRRVDHHTGMVTYKKKPTSELMAAIQLGIGQSVGGLSSKPERDVLMQDFAVVESVFFPSEGSNLTPAHHLSDFRFKTYAPIAFRYFRELFGIQPDDFLLSCCDEALKELSNPGASGSIFYLTNDDEFIIKTVQHKEADFLQKLLPGYYMNLNQNPCTLLPKFYGLYCYQCGGKNIRFVVMNNLLPTTVKMSEKYDLKGSTYKRKASKHEREKSVPVYKDLDFINIHADGIYLEKDKHEPLMKTLIRDCRVLESFKIMDYSLLVGIYNLDQAEREKGRTREDSGADHTDIPTLDGPSPEADSSGTSLTRTKSMKTRLANYSTAIESIQARNVDDEEEEDEDTPPGGIPAKNAKGERLLIFLGIIDILQSYRLKKKLEHTMKSIVIDGDSISVHRPSFYCQRFQDFMSKRVFKKLQTPIKHSPSKRKPTYPRRHGNSEGEGETSKYRAYSYSEESQPVSGATGRRPDLVPENSTPPPTFAEALDRGPSPRQQNRSPNASRVLYTGRTISSESENKRLDYSSSGKFTVTYQETTQIPASPNLSLSESTPTHTDFTEGTPSYTPSTPSCYSEIEQSFQAELDSEAPSSQSLSPIKSVNNTMISSTETSYASALESQGPENQELNGELDTKSEDTTLTNQGGNVRNPTENPSQIEEEEEEEMTHL</sequence>
<dbReference type="GO" id="GO:0005524">
    <property type="term" value="F:ATP binding"/>
    <property type="evidence" value="ECO:0007669"/>
    <property type="project" value="UniProtKB-UniRule"/>
</dbReference>
<feature type="compositionally biased region" description="Polar residues" evidence="4">
    <location>
        <begin position="1"/>
        <end position="19"/>
    </location>
</feature>
<dbReference type="PANTHER" id="PTHR23086">
    <property type="entry name" value="PHOSPHATIDYLINOSITOL-4-PHOSPHATE 5-KINASE"/>
    <property type="match status" value="1"/>
</dbReference>
<feature type="domain" description="PIPK" evidence="5">
    <location>
        <begin position="84"/>
        <end position="476"/>
    </location>
</feature>
<evidence type="ECO:0000256" key="4">
    <source>
        <dbReference type="SAM" id="MobiDB-lite"/>
    </source>
</evidence>
<dbReference type="GO" id="GO:0005886">
    <property type="term" value="C:plasma membrane"/>
    <property type="evidence" value="ECO:0007669"/>
    <property type="project" value="TreeGrafter"/>
</dbReference>
<keyword evidence="7" id="KW-1185">Reference proteome</keyword>
<feature type="compositionally biased region" description="Polar residues" evidence="4">
    <location>
        <begin position="37"/>
        <end position="56"/>
    </location>
</feature>
<comment type="subcellular location">
    <subcellularLocation>
        <location evidence="1">Cytoplasm</location>
    </subcellularLocation>
</comment>
<feature type="compositionally biased region" description="Polar residues" evidence="4">
    <location>
        <begin position="648"/>
        <end position="686"/>
    </location>
</feature>
<dbReference type="Gene3D" id="3.30.810.10">
    <property type="entry name" value="2-Layer Sandwich"/>
    <property type="match status" value="1"/>
</dbReference>
<dbReference type="GO" id="GO:0005737">
    <property type="term" value="C:cytoplasm"/>
    <property type="evidence" value="ECO:0007669"/>
    <property type="project" value="UniProtKB-SubCell"/>
</dbReference>
<dbReference type="EC" id="2.7.1.68" evidence="6"/>
<evidence type="ECO:0000313" key="7">
    <source>
        <dbReference type="Proteomes" id="UP000683360"/>
    </source>
</evidence>
<evidence type="ECO:0000313" key="6">
    <source>
        <dbReference type="EMBL" id="CAG2211880.1"/>
    </source>
</evidence>
<dbReference type="Proteomes" id="UP000683360">
    <property type="component" value="Unassembled WGS sequence"/>
</dbReference>